<dbReference type="EMBL" id="JAUJYN010000004">
    <property type="protein sequence ID" value="KAK1272907.1"/>
    <property type="molecule type" value="Genomic_DNA"/>
</dbReference>
<dbReference type="SUPFAM" id="SSF48371">
    <property type="entry name" value="ARM repeat"/>
    <property type="match status" value="1"/>
</dbReference>
<dbReference type="GO" id="GO:0005874">
    <property type="term" value="C:microtubule"/>
    <property type="evidence" value="ECO:0007669"/>
    <property type="project" value="InterPro"/>
</dbReference>
<dbReference type="PANTHER" id="PTHR31355">
    <property type="entry name" value="MICROTUBULE-ASSOCIATED PROTEIN TORTIFOLIA1"/>
    <property type="match status" value="1"/>
</dbReference>
<evidence type="ECO:0000259" key="2">
    <source>
        <dbReference type="Pfam" id="PF24714"/>
    </source>
</evidence>
<feature type="region of interest" description="Disordered" evidence="1">
    <location>
        <begin position="280"/>
        <end position="386"/>
    </location>
</feature>
<gene>
    <name evidence="3" type="ORF">QJS04_geneDACA022422</name>
</gene>
<feature type="compositionally biased region" description="Low complexity" evidence="1">
    <location>
        <begin position="353"/>
        <end position="370"/>
    </location>
</feature>
<comment type="caution">
    <text evidence="3">The sequence shown here is derived from an EMBL/GenBank/DDBJ whole genome shotgun (WGS) entry which is preliminary data.</text>
</comment>
<dbReference type="AlphaFoldDB" id="A0AAV9B8Y5"/>
<sequence>MSPSPTQSNPSDLKRRILLCLHKLSDRDTHAIAASELDSISRSLTPETLPVFISSVSDVRPSDKTPVRRHSLRLLSSLPPHLPLHPLPRVLSALLRLLRDPDSSVRSACVDAVRSIASSPSVPFHSLFKPFSEAVATEQDAGAQAGAALCLAAAVEAAADPDRAQLRRLLPRLLKLLRSEAFKAKPALMELIGCVAVNGGAAAAVMGALVEVLVESLGNDYWGARKAAAEVLSRLALSDERDLLARFKSSCLASIESKRFDKVKIVRDTMNQLLEDWKSIPSSIDQGDDDASPPHPHSMSKLSTTGPDNLNDGRLPSGSRSSSAMRSVSPRSKKNRSPINRSPPPNLASAKVSPGRRSPTGSRTRRSSPPIFQKLERNKKPSPSDWKIEVSVPRTLPFTVDCNEEGIQKEQLRGSDSNAHTNFDAKLANLKKYDDDDKVDEIEELKPSTLSRVVPVGNKDNSEFTGETCGRMKDGELSVIRSQLIQIEKQQSSLLDLLQTFIGSSQSGMRALETRVHGLEMALDEISHDLAITSGRMTNTDSACCKLPGAEFLSSKFWRKSEARYSSSSRLSVSGTTPFGDMRNAADEEGTESSLKWDKQKHTFPGGFVINPLAEVHPRSRGSLEVSSNRLLNSGIHTSGGGKRLEEA</sequence>
<reference evidence="3" key="2">
    <citation type="submission" date="2023-06" db="EMBL/GenBank/DDBJ databases">
        <authorList>
            <person name="Ma L."/>
            <person name="Liu K.-W."/>
            <person name="Li Z."/>
            <person name="Hsiao Y.-Y."/>
            <person name="Qi Y."/>
            <person name="Fu T."/>
            <person name="Tang G."/>
            <person name="Zhang D."/>
            <person name="Sun W.-H."/>
            <person name="Liu D.-K."/>
            <person name="Li Y."/>
            <person name="Chen G.-Z."/>
            <person name="Liu X.-D."/>
            <person name="Liao X.-Y."/>
            <person name="Jiang Y.-T."/>
            <person name="Yu X."/>
            <person name="Hao Y."/>
            <person name="Huang J."/>
            <person name="Zhao X.-W."/>
            <person name="Ke S."/>
            <person name="Chen Y.-Y."/>
            <person name="Wu W.-L."/>
            <person name="Hsu J.-L."/>
            <person name="Lin Y.-F."/>
            <person name="Huang M.-D."/>
            <person name="Li C.-Y."/>
            <person name="Huang L."/>
            <person name="Wang Z.-W."/>
            <person name="Zhao X."/>
            <person name="Zhong W.-Y."/>
            <person name="Peng D.-H."/>
            <person name="Ahmad S."/>
            <person name="Lan S."/>
            <person name="Zhang J.-S."/>
            <person name="Tsai W.-C."/>
            <person name="Van De Peer Y."/>
            <person name="Liu Z.-J."/>
        </authorList>
    </citation>
    <scope>NUCLEOTIDE SEQUENCE</scope>
    <source>
        <strain evidence="3">SCP</strain>
        <tissue evidence="3">Leaves</tissue>
    </source>
</reference>
<dbReference type="InterPro" id="IPR016024">
    <property type="entry name" value="ARM-type_fold"/>
</dbReference>
<dbReference type="Pfam" id="PF24714">
    <property type="entry name" value="TOR1L1_N"/>
    <property type="match status" value="1"/>
</dbReference>
<dbReference type="PANTHER" id="PTHR31355:SF8">
    <property type="entry name" value="TORTIFOLIA1-LIKE PROTEIN 3"/>
    <property type="match status" value="1"/>
</dbReference>
<protein>
    <submittedName>
        <fullName evidence="3">Microtubule-associated protein TORTIFOLIA1</fullName>
    </submittedName>
</protein>
<feature type="region of interest" description="Disordered" evidence="1">
    <location>
        <begin position="570"/>
        <end position="596"/>
    </location>
</feature>
<dbReference type="FunFam" id="1.25.10.10:FF:000549">
    <property type="entry name" value="ARM repeat superfamily protein"/>
    <property type="match status" value="1"/>
</dbReference>
<dbReference type="GO" id="GO:0008017">
    <property type="term" value="F:microtubule binding"/>
    <property type="evidence" value="ECO:0007669"/>
    <property type="project" value="InterPro"/>
</dbReference>
<feature type="domain" description="TORTIFOLIA1/SINE1-2 N-terminal" evidence="2">
    <location>
        <begin position="12"/>
        <end position="279"/>
    </location>
</feature>
<organism evidence="3 4">
    <name type="scientific">Acorus gramineus</name>
    <name type="common">Dwarf sweet flag</name>
    <dbReference type="NCBI Taxonomy" id="55184"/>
    <lineage>
        <taxon>Eukaryota</taxon>
        <taxon>Viridiplantae</taxon>
        <taxon>Streptophyta</taxon>
        <taxon>Embryophyta</taxon>
        <taxon>Tracheophyta</taxon>
        <taxon>Spermatophyta</taxon>
        <taxon>Magnoliopsida</taxon>
        <taxon>Liliopsida</taxon>
        <taxon>Acoraceae</taxon>
        <taxon>Acorus</taxon>
    </lineage>
</organism>
<evidence type="ECO:0000256" key="1">
    <source>
        <dbReference type="SAM" id="MobiDB-lite"/>
    </source>
</evidence>
<evidence type="ECO:0000313" key="3">
    <source>
        <dbReference type="EMBL" id="KAK1272907.1"/>
    </source>
</evidence>
<evidence type="ECO:0000313" key="4">
    <source>
        <dbReference type="Proteomes" id="UP001179952"/>
    </source>
</evidence>
<dbReference type="InterPro" id="IPR057600">
    <property type="entry name" value="TORTIFOLIA1/SINE1-2_N"/>
</dbReference>
<feature type="compositionally biased region" description="Low complexity" evidence="1">
    <location>
        <begin position="317"/>
        <end position="330"/>
    </location>
</feature>
<keyword evidence="4" id="KW-1185">Reference proteome</keyword>
<dbReference type="Gene3D" id="1.25.10.10">
    <property type="entry name" value="Leucine-rich Repeat Variant"/>
    <property type="match status" value="1"/>
</dbReference>
<accession>A0AAV9B8Y5</accession>
<reference evidence="3" key="1">
    <citation type="journal article" date="2023" name="Nat. Commun.">
        <title>Diploid and tetraploid genomes of Acorus and the evolution of monocots.</title>
        <authorList>
            <person name="Ma L."/>
            <person name="Liu K.W."/>
            <person name="Li Z."/>
            <person name="Hsiao Y.Y."/>
            <person name="Qi Y."/>
            <person name="Fu T."/>
            <person name="Tang G.D."/>
            <person name="Zhang D."/>
            <person name="Sun W.H."/>
            <person name="Liu D.K."/>
            <person name="Li Y."/>
            <person name="Chen G.Z."/>
            <person name="Liu X.D."/>
            <person name="Liao X.Y."/>
            <person name="Jiang Y.T."/>
            <person name="Yu X."/>
            <person name="Hao Y."/>
            <person name="Huang J."/>
            <person name="Zhao X.W."/>
            <person name="Ke S."/>
            <person name="Chen Y.Y."/>
            <person name="Wu W.L."/>
            <person name="Hsu J.L."/>
            <person name="Lin Y.F."/>
            <person name="Huang M.D."/>
            <person name="Li C.Y."/>
            <person name="Huang L."/>
            <person name="Wang Z.W."/>
            <person name="Zhao X."/>
            <person name="Zhong W.Y."/>
            <person name="Peng D.H."/>
            <person name="Ahmad S."/>
            <person name="Lan S."/>
            <person name="Zhang J.S."/>
            <person name="Tsai W.C."/>
            <person name="Van de Peer Y."/>
            <person name="Liu Z.J."/>
        </authorList>
    </citation>
    <scope>NUCLEOTIDE SEQUENCE</scope>
    <source>
        <strain evidence="3">SCP</strain>
    </source>
</reference>
<name>A0AAV9B8Y5_ACOGR</name>
<dbReference type="InterPro" id="IPR011989">
    <property type="entry name" value="ARM-like"/>
</dbReference>
<dbReference type="InterPro" id="IPR033337">
    <property type="entry name" value="TORTIFOLIA1/SINE1-2"/>
</dbReference>
<dbReference type="Proteomes" id="UP001179952">
    <property type="component" value="Unassembled WGS sequence"/>
</dbReference>
<proteinExistence type="predicted"/>